<proteinExistence type="inferred from homology"/>
<name>A0A7C4D9D8_STAMA</name>
<evidence type="ECO:0000313" key="3">
    <source>
        <dbReference type="EMBL" id="HGM59372.1"/>
    </source>
</evidence>
<dbReference type="PROSITE" id="PS00195">
    <property type="entry name" value="GLUTAREDOXIN_1"/>
    <property type="match status" value="1"/>
</dbReference>
<reference evidence="3" key="1">
    <citation type="journal article" date="2020" name="mSystems">
        <title>Genome- and Community-Level Interaction Insights into Carbon Utilization and Element Cycling Functions of Hydrothermarchaeota in Hydrothermal Sediment.</title>
        <authorList>
            <person name="Zhou Z."/>
            <person name="Liu Y."/>
            <person name="Xu W."/>
            <person name="Pan J."/>
            <person name="Luo Z.H."/>
            <person name="Li M."/>
        </authorList>
    </citation>
    <scope>NUCLEOTIDE SEQUENCE [LARGE SCALE GENOMIC DNA]</scope>
    <source>
        <strain evidence="3">SpSt-642</strain>
    </source>
</reference>
<dbReference type="PROSITE" id="PS51354">
    <property type="entry name" value="GLUTAREDOXIN_2"/>
    <property type="match status" value="1"/>
</dbReference>
<dbReference type="EMBL" id="DTBJ01000061">
    <property type="protein sequence ID" value="HGM59372.1"/>
    <property type="molecule type" value="Genomic_DNA"/>
</dbReference>
<comment type="caution">
    <text evidence="3">The sequence shown here is derived from an EMBL/GenBank/DDBJ whole genome shotgun (WGS) entry which is preliminary data.</text>
</comment>
<organism evidence="3">
    <name type="scientific">Staphylothermus marinus</name>
    <dbReference type="NCBI Taxonomy" id="2280"/>
    <lineage>
        <taxon>Archaea</taxon>
        <taxon>Thermoproteota</taxon>
        <taxon>Thermoprotei</taxon>
        <taxon>Desulfurococcales</taxon>
        <taxon>Desulfurococcaceae</taxon>
        <taxon>Staphylothermus</taxon>
    </lineage>
</organism>
<comment type="similarity">
    <text evidence="1">Belongs to the glutaredoxin family.</text>
</comment>
<dbReference type="Pfam" id="PF13192">
    <property type="entry name" value="Thioredoxin_3"/>
    <property type="match status" value="1"/>
</dbReference>
<dbReference type="InterPro" id="IPR011767">
    <property type="entry name" value="GLR_AS"/>
</dbReference>
<evidence type="ECO:0000256" key="1">
    <source>
        <dbReference type="ARBA" id="ARBA00007787"/>
    </source>
</evidence>
<accession>A0A7C4D9D8</accession>
<dbReference type="CDD" id="cd02973">
    <property type="entry name" value="TRX_GRX_like"/>
    <property type="match status" value="1"/>
</dbReference>
<evidence type="ECO:0000259" key="2">
    <source>
        <dbReference type="Pfam" id="PF13192"/>
    </source>
</evidence>
<gene>
    <name evidence="3" type="ORF">ENU14_07325</name>
</gene>
<dbReference type="InterPro" id="IPR012336">
    <property type="entry name" value="Thioredoxin-like_fold"/>
</dbReference>
<sequence length="230" mass="26540">MNSSKLFDEETTKVLREIFSSFKKNLVNYLVLSNDPVKCASCSEARQLANELMSIAGNAVSFKIFEFNEEIREKLLVRYIPAFIYDTKKRNIRYYGIPSGQEFAPFIYVHKYIANNDSTLSKKVIELIEEIDKPLHVKVFVTTECPYCPYVVDAVNQMGIINDFLLVETIEAMEFPDEADIYHIAYVPAVVINKFSDWKEYGAKPLKIIHGYKSPEELAEVLNKISRRLK</sequence>
<protein>
    <submittedName>
        <fullName evidence="3">Glutaredoxin</fullName>
    </submittedName>
</protein>
<dbReference type="PANTHER" id="PTHR37170:SF1">
    <property type="entry name" value="GLUTAREDOXIN-LIKE PROTEIN"/>
    <property type="match status" value="1"/>
</dbReference>
<dbReference type="SUPFAM" id="SSF52833">
    <property type="entry name" value="Thioredoxin-like"/>
    <property type="match status" value="2"/>
</dbReference>
<dbReference type="Gene3D" id="3.40.30.80">
    <property type="match status" value="1"/>
</dbReference>
<feature type="domain" description="Thioredoxin-like fold" evidence="2">
    <location>
        <begin position="136"/>
        <end position="193"/>
    </location>
</feature>
<dbReference type="AlphaFoldDB" id="A0A7C4D9D8"/>
<dbReference type="PANTHER" id="PTHR37170">
    <property type="entry name" value="GLUTAREDOXIN-RELATED"/>
    <property type="match status" value="1"/>
</dbReference>
<dbReference type="InterPro" id="IPR036249">
    <property type="entry name" value="Thioredoxin-like_sf"/>
</dbReference>